<evidence type="ECO:0000313" key="2">
    <source>
        <dbReference type="Proteomes" id="UP000199470"/>
    </source>
</evidence>
<dbReference type="RefSeq" id="WP_093390230.1">
    <property type="nucleotide sequence ID" value="NZ_FOTW01000026.1"/>
</dbReference>
<proteinExistence type="predicted"/>
<dbReference type="STRING" id="758825.SAMN02982985_04799"/>
<sequence>MSAHIVKAAGADGALPGTFAVEVPYGKLHIEDIEIRSHLAMRAEQLAGLLMLIQPPEGPSNMLWLAQQLADEVLAMVIAMRTRGVAP</sequence>
<organism evidence="1 2">
    <name type="scientific">Rugamonas rubra</name>
    <dbReference type="NCBI Taxonomy" id="758825"/>
    <lineage>
        <taxon>Bacteria</taxon>
        <taxon>Pseudomonadati</taxon>
        <taxon>Pseudomonadota</taxon>
        <taxon>Betaproteobacteria</taxon>
        <taxon>Burkholderiales</taxon>
        <taxon>Oxalobacteraceae</taxon>
        <taxon>Telluria group</taxon>
        <taxon>Rugamonas</taxon>
    </lineage>
</organism>
<dbReference type="Proteomes" id="UP000199470">
    <property type="component" value="Unassembled WGS sequence"/>
</dbReference>
<reference evidence="1 2" key="1">
    <citation type="submission" date="2016-10" db="EMBL/GenBank/DDBJ databases">
        <authorList>
            <person name="de Groot N.N."/>
        </authorList>
    </citation>
    <scope>NUCLEOTIDE SEQUENCE [LARGE SCALE GENOMIC DNA]</scope>
    <source>
        <strain evidence="1 2">ATCC 43154</strain>
    </source>
</reference>
<accession>A0A1I4SIM0</accession>
<name>A0A1I4SIM0_9BURK</name>
<evidence type="ECO:0000313" key="1">
    <source>
        <dbReference type="EMBL" id="SFM64297.1"/>
    </source>
</evidence>
<gene>
    <name evidence="1" type="ORF">SAMN02982985_04799</name>
</gene>
<dbReference type="OrthoDB" id="8781703at2"/>
<keyword evidence="2" id="KW-1185">Reference proteome</keyword>
<dbReference type="AlphaFoldDB" id="A0A1I4SIM0"/>
<protein>
    <submittedName>
        <fullName evidence="1">Uncharacterized protein</fullName>
    </submittedName>
</protein>
<dbReference type="EMBL" id="FOTW01000026">
    <property type="protein sequence ID" value="SFM64297.1"/>
    <property type="molecule type" value="Genomic_DNA"/>
</dbReference>